<dbReference type="GO" id="GO:0055064">
    <property type="term" value="P:chloride ion homeostasis"/>
    <property type="evidence" value="ECO:0007669"/>
    <property type="project" value="TreeGrafter"/>
</dbReference>
<evidence type="ECO:0000256" key="1">
    <source>
        <dbReference type="ARBA" id="ARBA00004141"/>
    </source>
</evidence>
<dbReference type="GO" id="GO:0055075">
    <property type="term" value="P:potassium ion homeostasis"/>
    <property type="evidence" value="ECO:0007669"/>
    <property type="project" value="TreeGrafter"/>
</dbReference>
<dbReference type="InterPro" id="IPR018491">
    <property type="entry name" value="SLC12_C"/>
</dbReference>
<feature type="domain" description="SLC12A transporter C-terminal" evidence="5">
    <location>
        <begin position="124"/>
        <end position="361"/>
    </location>
</feature>
<evidence type="ECO:0000313" key="7">
    <source>
        <dbReference type="Proteomes" id="UP000681720"/>
    </source>
</evidence>
<gene>
    <name evidence="6" type="ORF">GIL414_LOCUS17750</name>
</gene>
<comment type="caution">
    <text evidence="6">The sequence shown here is derived from an EMBL/GenBank/DDBJ whole genome shotgun (WGS) entry which is preliminary data.</text>
</comment>
<dbReference type="PANTHER" id="PTHR11827">
    <property type="entry name" value="SOLUTE CARRIER FAMILY 12, CATION COTRANSPORTERS"/>
    <property type="match status" value="1"/>
</dbReference>
<evidence type="ECO:0000259" key="5">
    <source>
        <dbReference type="Pfam" id="PF03522"/>
    </source>
</evidence>
<sequence>SYALRHPRVLNFLYQLKAGQGFVVAATILEGDYLDKYQFIEPIRLLLKASLTQAKVQGFAEVLAAKDVEDGISALIQTEGLGGLKPNTIVICWPVNWKKDYEAYTADAFVRTIAIAEARRCAVIVPKNINNFPDSKEIQDGTIDIWWIIHDGGLLFLIAFLLKRNKVWSRCRIRLFTVAQLEDNSVEMKKDLEQYMYQLRIEAEVNVVEMDNQEISAYAYERTLKLAERVQLLKDLKLPDKELQLQPQILMESLLNNQRQSIDESDDQYHYTFTPHQLENLKKSVGASSMRKMHSAVRLNQQIRDRSHDAKLVLINLPSPPSKQTSLAAFSYMEYVDALTEGLHRLLLMRGSGREVITIFS</sequence>
<keyword evidence="4" id="KW-0472">Membrane</keyword>
<protein>
    <recommendedName>
        <fullName evidence="5">SLC12A transporter C-terminal domain-containing protein</fullName>
    </recommendedName>
</protein>
<comment type="subcellular location">
    <subcellularLocation>
        <location evidence="1">Membrane</location>
        <topology evidence="1">Multi-pass membrane protein</topology>
    </subcellularLocation>
</comment>
<dbReference type="PANTHER" id="PTHR11827:SF73">
    <property type="entry name" value="KAZACHOC, ISOFORM G"/>
    <property type="match status" value="1"/>
</dbReference>
<dbReference type="GO" id="GO:0007268">
    <property type="term" value="P:chemical synaptic transmission"/>
    <property type="evidence" value="ECO:0007669"/>
    <property type="project" value="TreeGrafter"/>
</dbReference>
<accession>A0A8S2QPD7</accession>
<name>A0A8S2QPD7_9BILA</name>
<dbReference type="GO" id="GO:0006884">
    <property type="term" value="P:cell volume homeostasis"/>
    <property type="evidence" value="ECO:0007669"/>
    <property type="project" value="TreeGrafter"/>
</dbReference>
<evidence type="ECO:0000256" key="2">
    <source>
        <dbReference type="ARBA" id="ARBA00022692"/>
    </source>
</evidence>
<evidence type="ECO:0000313" key="6">
    <source>
        <dbReference type="EMBL" id="CAF4114778.1"/>
    </source>
</evidence>
<reference evidence="6" key="1">
    <citation type="submission" date="2021-02" db="EMBL/GenBank/DDBJ databases">
        <authorList>
            <person name="Nowell W R."/>
        </authorList>
    </citation>
    <scope>NUCLEOTIDE SEQUENCE</scope>
</reference>
<proteinExistence type="predicted"/>
<dbReference type="Pfam" id="PF03522">
    <property type="entry name" value="SLC12"/>
    <property type="match status" value="1"/>
</dbReference>
<dbReference type="AlphaFoldDB" id="A0A8S2QPD7"/>
<dbReference type="GO" id="GO:0015379">
    <property type="term" value="F:potassium:chloride symporter activity"/>
    <property type="evidence" value="ECO:0007669"/>
    <property type="project" value="TreeGrafter"/>
</dbReference>
<dbReference type="EMBL" id="CAJOBJ010008533">
    <property type="protein sequence ID" value="CAF4114778.1"/>
    <property type="molecule type" value="Genomic_DNA"/>
</dbReference>
<keyword evidence="3" id="KW-1133">Transmembrane helix</keyword>
<evidence type="ECO:0000256" key="4">
    <source>
        <dbReference type="ARBA" id="ARBA00023136"/>
    </source>
</evidence>
<feature type="non-terminal residue" evidence="6">
    <location>
        <position position="1"/>
    </location>
</feature>
<dbReference type="GO" id="GO:1990573">
    <property type="term" value="P:potassium ion import across plasma membrane"/>
    <property type="evidence" value="ECO:0007669"/>
    <property type="project" value="TreeGrafter"/>
</dbReference>
<dbReference type="GO" id="GO:0005886">
    <property type="term" value="C:plasma membrane"/>
    <property type="evidence" value="ECO:0007669"/>
    <property type="project" value="TreeGrafter"/>
</dbReference>
<organism evidence="6 7">
    <name type="scientific">Rotaria magnacalcarata</name>
    <dbReference type="NCBI Taxonomy" id="392030"/>
    <lineage>
        <taxon>Eukaryota</taxon>
        <taxon>Metazoa</taxon>
        <taxon>Spiralia</taxon>
        <taxon>Gnathifera</taxon>
        <taxon>Rotifera</taxon>
        <taxon>Eurotatoria</taxon>
        <taxon>Bdelloidea</taxon>
        <taxon>Philodinida</taxon>
        <taxon>Philodinidae</taxon>
        <taxon>Rotaria</taxon>
    </lineage>
</organism>
<dbReference type="Proteomes" id="UP000681720">
    <property type="component" value="Unassembled WGS sequence"/>
</dbReference>
<dbReference type="InterPro" id="IPR004842">
    <property type="entry name" value="SLC12A_fam"/>
</dbReference>
<keyword evidence="2" id="KW-0812">Transmembrane</keyword>
<evidence type="ECO:0000256" key="3">
    <source>
        <dbReference type="ARBA" id="ARBA00022989"/>
    </source>
</evidence>
<dbReference type="GO" id="GO:0045202">
    <property type="term" value="C:synapse"/>
    <property type="evidence" value="ECO:0007669"/>
    <property type="project" value="GOC"/>
</dbReference>